<dbReference type="GO" id="GO:0005524">
    <property type="term" value="F:ATP binding"/>
    <property type="evidence" value="ECO:0007669"/>
    <property type="project" value="UniProtKB-KW"/>
</dbReference>
<keyword evidence="13 17" id="KW-0472">Membrane</keyword>
<dbReference type="Pfam" id="PF13807">
    <property type="entry name" value="GNVR"/>
    <property type="match status" value="1"/>
</dbReference>
<evidence type="ECO:0000256" key="12">
    <source>
        <dbReference type="ARBA" id="ARBA00022989"/>
    </source>
</evidence>
<evidence type="ECO:0000256" key="17">
    <source>
        <dbReference type="SAM" id="Phobius"/>
    </source>
</evidence>
<evidence type="ECO:0000256" key="16">
    <source>
        <dbReference type="SAM" id="Coils"/>
    </source>
</evidence>
<name>A0A3P5XGQ7_9RHOB</name>
<dbReference type="CDD" id="cd05387">
    <property type="entry name" value="BY-kinase"/>
    <property type="match status" value="1"/>
</dbReference>
<keyword evidence="10 19" id="KW-0418">Kinase</keyword>
<evidence type="ECO:0000259" key="18">
    <source>
        <dbReference type="SMART" id="SM00382"/>
    </source>
</evidence>
<keyword evidence="12 17" id="KW-1133">Transmembrane helix</keyword>
<dbReference type="SMART" id="SM00382">
    <property type="entry name" value="AAA"/>
    <property type="match status" value="1"/>
</dbReference>
<dbReference type="PANTHER" id="PTHR32309">
    <property type="entry name" value="TYROSINE-PROTEIN KINASE"/>
    <property type="match status" value="1"/>
</dbReference>
<evidence type="ECO:0000256" key="1">
    <source>
        <dbReference type="ARBA" id="ARBA00004429"/>
    </source>
</evidence>
<feature type="coiled-coil region" evidence="16">
    <location>
        <begin position="354"/>
        <end position="384"/>
    </location>
</feature>
<dbReference type="OrthoDB" id="230260at2"/>
<feature type="transmembrane region" description="Helical" evidence="17">
    <location>
        <begin position="418"/>
        <end position="437"/>
    </location>
</feature>
<keyword evidence="7 19" id="KW-0808">Transferase</keyword>
<evidence type="ECO:0000256" key="2">
    <source>
        <dbReference type="ARBA" id="ARBA00007316"/>
    </source>
</evidence>
<evidence type="ECO:0000256" key="14">
    <source>
        <dbReference type="ARBA" id="ARBA00023137"/>
    </source>
</evidence>
<gene>
    <name evidence="19" type="primary">wzc</name>
    <name evidence="19" type="ORF">XINFAN_04181</name>
</gene>
<keyword evidence="11" id="KW-0067">ATP-binding</keyword>
<dbReference type="InterPro" id="IPR025669">
    <property type="entry name" value="AAA_dom"/>
</dbReference>
<dbReference type="AlphaFoldDB" id="A0A3P5XGQ7"/>
<dbReference type="InterPro" id="IPR050445">
    <property type="entry name" value="Bact_polysacc_biosynth/exp"/>
</dbReference>
<dbReference type="InterPro" id="IPR032807">
    <property type="entry name" value="GNVR"/>
</dbReference>
<dbReference type="Pfam" id="PF02706">
    <property type="entry name" value="Wzz"/>
    <property type="match status" value="1"/>
</dbReference>
<evidence type="ECO:0000256" key="6">
    <source>
        <dbReference type="ARBA" id="ARBA00022519"/>
    </source>
</evidence>
<evidence type="ECO:0000256" key="9">
    <source>
        <dbReference type="ARBA" id="ARBA00022741"/>
    </source>
</evidence>
<keyword evidence="20" id="KW-1185">Reference proteome</keyword>
<keyword evidence="8 17" id="KW-0812">Transmembrane</keyword>
<dbReference type="PANTHER" id="PTHR32309:SF13">
    <property type="entry name" value="FERRIC ENTEROBACTIN TRANSPORT PROTEIN FEPE"/>
    <property type="match status" value="1"/>
</dbReference>
<accession>A0A3P5XGQ7</accession>
<sequence length="712" mass="77142">MKFSPASEAPEATASDDTIDLLALFRTLWREKLIVSGAALLCMILAGIYAWRVAVPLYSANAVVMLDARENSGMGLSAILGGLSTDSSTVNTEVQVLRGRTLIGRVVDDLDLTADPEFNGALQPEGLGLRLRRSIGLSPEAPVRPPEEEAALQRAATIGALLDQVTISNIPNSLVFQIAVTTESAAKSATIADTIARLYIDDQMRVRFEATEAAIDWLSGQVIVMRKNVDEAEAAVREFRATTSVTDIESLGALDRQLKETRRRIELQAQQAADLRLRVAQIGEAADPMAKAVVSGDETLIRLAGQIAAGDAEAARSFDAALVRITAQARQDLQRIEAQDIPLRESEKKLAADFEKQSRDLVTLDQLMREAEANQLLYDQFQTQLKETLAQQGIQRPDSRILSQAVIPDAPSAPRKSLILAMSMVLGLMLGTGIVLFREMTANRIRSSQELEALTGQSVFAQVPKIEGRGRRDVLDYLARNPASAAAEAIRNLRVSILLSSAGKPPQVIMLTSSVPGEGKTTTTLALAQNMTALGRKVLVLEGDVRLSPLNEYFDGIAKDKPGIGEVIEGRVRLRDAVQNIAGIGDVLPESKIKINAADLFSSERFAAMIAEARGLYDVILIDTPPVLVVPDARIIAQQADAVIFVVHWDRTGAEQIRAAMDQLALVNIRPAGFVLARVDPQGMRRYGYGDSYGAYASYGNSYYTQEGDRAS</sequence>
<protein>
    <recommendedName>
        <fullName evidence="4">non-specific protein-tyrosine kinase</fullName>
        <ecNumber evidence="4">2.7.10.2</ecNumber>
    </recommendedName>
</protein>
<dbReference type="RefSeq" id="WP_160144702.1">
    <property type="nucleotide sequence ID" value="NZ_UXAW01000138.1"/>
</dbReference>
<dbReference type="InterPro" id="IPR005702">
    <property type="entry name" value="Wzc-like_C"/>
</dbReference>
<proteinExistence type="inferred from homology"/>
<evidence type="ECO:0000256" key="5">
    <source>
        <dbReference type="ARBA" id="ARBA00022475"/>
    </source>
</evidence>
<feature type="transmembrane region" description="Helical" evidence="17">
    <location>
        <begin position="33"/>
        <end position="51"/>
    </location>
</feature>
<evidence type="ECO:0000256" key="11">
    <source>
        <dbReference type="ARBA" id="ARBA00022840"/>
    </source>
</evidence>
<organism evidence="19 20">
    <name type="scientific">Pseudogemmobacter humi</name>
    <dbReference type="NCBI Taxonomy" id="2483812"/>
    <lineage>
        <taxon>Bacteria</taxon>
        <taxon>Pseudomonadati</taxon>
        <taxon>Pseudomonadota</taxon>
        <taxon>Alphaproteobacteria</taxon>
        <taxon>Rhodobacterales</taxon>
        <taxon>Paracoccaceae</taxon>
        <taxon>Pseudogemmobacter</taxon>
    </lineage>
</organism>
<evidence type="ECO:0000256" key="13">
    <source>
        <dbReference type="ARBA" id="ARBA00023136"/>
    </source>
</evidence>
<evidence type="ECO:0000256" key="15">
    <source>
        <dbReference type="ARBA" id="ARBA00051245"/>
    </source>
</evidence>
<comment type="similarity">
    <text evidence="3">Belongs to the etk/wzc family.</text>
</comment>
<keyword evidence="6" id="KW-0997">Cell inner membrane</keyword>
<evidence type="ECO:0000256" key="3">
    <source>
        <dbReference type="ARBA" id="ARBA00008883"/>
    </source>
</evidence>
<evidence type="ECO:0000256" key="10">
    <source>
        <dbReference type="ARBA" id="ARBA00022777"/>
    </source>
</evidence>
<evidence type="ECO:0000256" key="4">
    <source>
        <dbReference type="ARBA" id="ARBA00011903"/>
    </source>
</evidence>
<keyword evidence="9" id="KW-0547">Nucleotide-binding</keyword>
<comment type="similarity">
    <text evidence="2">Belongs to the CpsD/CapB family.</text>
</comment>
<dbReference type="InterPro" id="IPR027417">
    <property type="entry name" value="P-loop_NTPase"/>
</dbReference>
<dbReference type="InterPro" id="IPR003593">
    <property type="entry name" value="AAA+_ATPase"/>
</dbReference>
<dbReference type="InterPro" id="IPR003856">
    <property type="entry name" value="LPS_length_determ_N"/>
</dbReference>
<dbReference type="GO" id="GO:0005886">
    <property type="term" value="C:plasma membrane"/>
    <property type="evidence" value="ECO:0007669"/>
    <property type="project" value="UniProtKB-SubCell"/>
</dbReference>
<dbReference type="EC" id="2.7.10.2" evidence="4"/>
<dbReference type="Gene3D" id="3.40.50.300">
    <property type="entry name" value="P-loop containing nucleotide triphosphate hydrolases"/>
    <property type="match status" value="1"/>
</dbReference>
<dbReference type="GO" id="GO:0004715">
    <property type="term" value="F:non-membrane spanning protein tyrosine kinase activity"/>
    <property type="evidence" value="ECO:0007669"/>
    <property type="project" value="UniProtKB-EC"/>
</dbReference>
<dbReference type="NCBIfam" id="TIGR01007">
    <property type="entry name" value="eps_fam"/>
    <property type="match status" value="1"/>
</dbReference>
<keyword evidence="16" id="KW-0175">Coiled coil</keyword>
<dbReference type="Proteomes" id="UP000277498">
    <property type="component" value="Unassembled WGS sequence"/>
</dbReference>
<keyword evidence="14" id="KW-0829">Tyrosine-protein kinase</keyword>
<evidence type="ECO:0000256" key="8">
    <source>
        <dbReference type="ARBA" id="ARBA00022692"/>
    </source>
</evidence>
<keyword evidence="5" id="KW-1003">Cell membrane</keyword>
<dbReference type="EMBL" id="UXAW01000138">
    <property type="protein sequence ID" value="VDC33981.1"/>
    <property type="molecule type" value="Genomic_DNA"/>
</dbReference>
<dbReference type="Pfam" id="PF13614">
    <property type="entry name" value="AAA_31"/>
    <property type="match status" value="1"/>
</dbReference>
<dbReference type="SUPFAM" id="SSF52540">
    <property type="entry name" value="P-loop containing nucleoside triphosphate hydrolases"/>
    <property type="match status" value="1"/>
</dbReference>
<feature type="coiled-coil region" evidence="16">
    <location>
        <begin position="251"/>
        <end position="278"/>
    </location>
</feature>
<feature type="domain" description="AAA+ ATPase" evidence="18">
    <location>
        <begin position="505"/>
        <end position="670"/>
    </location>
</feature>
<comment type="catalytic activity">
    <reaction evidence="15">
        <text>L-tyrosyl-[protein] + ATP = O-phospho-L-tyrosyl-[protein] + ADP + H(+)</text>
        <dbReference type="Rhea" id="RHEA:10596"/>
        <dbReference type="Rhea" id="RHEA-COMP:10136"/>
        <dbReference type="Rhea" id="RHEA-COMP:20101"/>
        <dbReference type="ChEBI" id="CHEBI:15378"/>
        <dbReference type="ChEBI" id="CHEBI:30616"/>
        <dbReference type="ChEBI" id="CHEBI:46858"/>
        <dbReference type="ChEBI" id="CHEBI:61978"/>
        <dbReference type="ChEBI" id="CHEBI:456216"/>
        <dbReference type="EC" id="2.7.10.2"/>
    </reaction>
</comment>
<comment type="subcellular location">
    <subcellularLocation>
        <location evidence="1">Cell inner membrane</location>
        <topology evidence="1">Multi-pass membrane protein</topology>
    </subcellularLocation>
</comment>
<evidence type="ECO:0000256" key="7">
    <source>
        <dbReference type="ARBA" id="ARBA00022679"/>
    </source>
</evidence>
<evidence type="ECO:0000313" key="19">
    <source>
        <dbReference type="EMBL" id="VDC33981.1"/>
    </source>
</evidence>
<evidence type="ECO:0000313" key="20">
    <source>
        <dbReference type="Proteomes" id="UP000277498"/>
    </source>
</evidence>
<reference evidence="19 20" key="1">
    <citation type="submission" date="2018-11" db="EMBL/GenBank/DDBJ databases">
        <authorList>
            <person name="Criscuolo A."/>
        </authorList>
    </citation>
    <scope>NUCLEOTIDE SEQUENCE [LARGE SCALE GENOMIC DNA]</scope>
    <source>
        <strain evidence="19">ACIP111625</strain>
    </source>
</reference>